<dbReference type="EMBL" id="JAHBMH010000003">
    <property type="protein sequence ID" value="KAK1940319.1"/>
    <property type="molecule type" value="Genomic_DNA"/>
</dbReference>
<gene>
    <name evidence="1" type="ORF">X943_002147</name>
</gene>
<comment type="caution">
    <text evidence="1">The sequence shown here is derived from an EMBL/GenBank/DDBJ whole genome shotgun (WGS) entry which is preliminary data.</text>
</comment>
<proteinExistence type="predicted"/>
<protein>
    <submittedName>
        <fullName evidence="1">Uncharacterized protein</fullName>
    </submittedName>
</protein>
<accession>A0AAD9GKF9</accession>
<reference evidence="1" key="2">
    <citation type="submission" date="2021-05" db="EMBL/GenBank/DDBJ databases">
        <authorList>
            <person name="Pain A."/>
        </authorList>
    </citation>
    <scope>NUCLEOTIDE SEQUENCE</scope>
    <source>
        <strain evidence="1">1802A</strain>
    </source>
</reference>
<name>A0AAD9GKF9_BABDI</name>
<evidence type="ECO:0000313" key="1">
    <source>
        <dbReference type="EMBL" id="KAK1940319.1"/>
    </source>
</evidence>
<evidence type="ECO:0000313" key="2">
    <source>
        <dbReference type="Proteomes" id="UP001195914"/>
    </source>
</evidence>
<organism evidence="1 2">
    <name type="scientific">Babesia divergens</name>
    <dbReference type="NCBI Taxonomy" id="32595"/>
    <lineage>
        <taxon>Eukaryota</taxon>
        <taxon>Sar</taxon>
        <taxon>Alveolata</taxon>
        <taxon>Apicomplexa</taxon>
        <taxon>Aconoidasida</taxon>
        <taxon>Piroplasmida</taxon>
        <taxon>Babesiidae</taxon>
        <taxon>Babesia</taxon>
    </lineage>
</organism>
<sequence>MVPVRHLSIRKTRFSCKKIAFLELQRFQRLEYACALTRRKRLERALFLPEVKDEVGKLSSESVQRILCQGSPFHFSKVLVKEESDSLASLLFGNLVSVKRLGSHDLVVFLSLLTKLSVDNYPLLSRILDECVVRFHAFTLAEVTHIAFHICDLPECLKYTFRQRWMPRVLFLLRQLDLSNFGAKDYSTLAKLTYTLLCNAPQEEKLLFDLLSVFPLCGNIEDGRSFSRDCGLVCSSMLRSDTVNYDFLRTASEFFASSLSQHVGHIIDQLRMRSTYSQRNVIFSLSEPLETSVNVDDLLLLLNTCDHFGYHNKALLDAFNRYVECSLEYFVSCPRSAEHYRQHPVAVDNQITQKYTELLRSQRYKRPDTGKQDLPRLLNDLVASLPREREGFWGIGAIYTIGSKYICKRKSFATFLNFVLCNIRSNTLSTHESAMLRELCLLYMKFHPKLLFHLPDTGANDSSTRSMEPSSHTSSINNGYKMVNRGSRNFAVYCGPNFNTLYSLYIKEGGEEVLRELREMLRAIACDIPEIFCWKSIWQALHIIQMSRCVDMLPFVRSFLEECFLGFQSLEEPIDHACSITSYVMANLDSLPDVVLCLDSCTRIVELLSTSELSRDYGSMRVFGNLFELFVTVNCNLEGGKSTSDDVCAIMEQLSSTLLGYLMEVSRVKHDMFALPVPKLVYLKVTQSIAKHFLLHGVAHSVTAEQALELLQRADQSDRDKFLRRNVDIIRHIVFHGTLASD</sequence>
<reference evidence="1" key="1">
    <citation type="journal article" date="2014" name="Nucleic Acids Res.">
        <title>The evolutionary dynamics of variant antigen genes in Babesia reveal a history of genomic innovation underlying host-parasite interaction.</title>
        <authorList>
            <person name="Jackson A.P."/>
            <person name="Otto T.D."/>
            <person name="Darby A."/>
            <person name="Ramaprasad A."/>
            <person name="Xia D."/>
            <person name="Echaide I.E."/>
            <person name="Farber M."/>
            <person name="Gahlot S."/>
            <person name="Gamble J."/>
            <person name="Gupta D."/>
            <person name="Gupta Y."/>
            <person name="Jackson L."/>
            <person name="Malandrin L."/>
            <person name="Malas T.B."/>
            <person name="Moussa E."/>
            <person name="Nair M."/>
            <person name="Reid A.J."/>
            <person name="Sanders M."/>
            <person name="Sharma J."/>
            <person name="Tracey A."/>
            <person name="Quail M.A."/>
            <person name="Weir W."/>
            <person name="Wastling J.M."/>
            <person name="Hall N."/>
            <person name="Willadsen P."/>
            <person name="Lingelbach K."/>
            <person name="Shiels B."/>
            <person name="Tait A."/>
            <person name="Berriman M."/>
            <person name="Allred D.R."/>
            <person name="Pain A."/>
        </authorList>
    </citation>
    <scope>NUCLEOTIDE SEQUENCE</scope>
    <source>
        <strain evidence="1">1802A</strain>
    </source>
</reference>
<dbReference type="AlphaFoldDB" id="A0AAD9GKF9"/>
<dbReference type="Proteomes" id="UP001195914">
    <property type="component" value="Unassembled WGS sequence"/>
</dbReference>
<keyword evidence="2" id="KW-1185">Reference proteome</keyword>